<dbReference type="EMBL" id="VSSQ01009991">
    <property type="protein sequence ID" value="MPM43136.1"/>
    <property type="molecule type" value="Genomic_DNA"/>
</dbReference>
<gene>
    <name evidence="1" type="ORF">SDC9_89809</name>
</gene>
<protein>
    <submittedName>
        <fullName evidence="1">Uncharacterized protein</fullName>
    </submittedName>
</protein>
<name>A0A644ZQU6_9ZZZZ</name>
<reference evidence="1" key="1">
    <citation type="submission" date="2019-08" db="EMBL/GenBank/DDBJ databases">
        <authorList>
            <person name="Kucharzyk K."/>
            <person name="Murdoch R.W."/>
            <person name="Higgins S."/>
            <person name="Loffler F."/>
        </authorList>
    </citation>
    <scope>NUCLEOTIDE SEQUENCE</scope>
</reference>
<evidence type="ECO:0000313" key="1">
    <source>
        <dbReference type="EMBL" id="MPM43136.1"/>
    </source>
</evidence>
<proteinExistence type="predicted"/>
<dbReference type="AlphaFoldDB" id="A0A644ZQU6"/>
<accession>A0A644ZQU6</accession>
<organism evidence="1">
    <name type="scientific">bioreactor metagenome</name>
    <dbReference type="NCBI Taxonomy" id="1076179"/>
    <lineage>
        <taxon>unclassified sequences</taxon>
        <taxon>metagenomes</taxon>
        <taxon>ecological metagenomes</taxon>
    </lineage>
</organism>
<comment type="caution">
    <text evidence="1">The sequence shown here is derived from an EMBL/GenBank/DDBJ whole genome shotgun (WGS) entry which is preliminary data.</text>
</comment>
<sequence>MVRISPGHDSIAVAHGDCAAAAFIGVTDAHAHRAAAAGDECSRAGDIHVADDAQTVHTHLTDTTAAGNGELCRAGDSDAALNARAANIAVTAG</sequence>